<comment type="similarity">
    <text evidence="2 7">Belongs to the periplasmic pilus chaperone family.</text>
</comment>
<evidence type="ECO:0000256" key="1">
    <source>
        <dbReference type="ARBA" id="ARBA00004418"/>
    </source>
</evidence>
<proteinExistence type="inferred from homology"/>
<dbReference type="SUPFAM" id="SSF49354">
    <property type="entry name" value="PapD-like"/>
    <property type="match status" value="1"/>
</dbReference>
<dbReference type="PROSITE" id="PS00635">
    <property type="entry name" value="PILI_CHAPERONE"/>
    <property type="match status" value="1"/>
</dbReference>
<dbReference type="EMBL" id="PQJL01000002">
    <property type="protein sequence ID" value="ROW64133.1"/>
    <property type="molecule type" value="Genomic_DNA"/>
</dbReference>
<dbReference type="FunFam" id="2.60.40.10:FF:000458">
    <property type="entry name" value="Molecular chaperone FimC"/>
    <property type="match status" value="1"/>
</dbReference>
<dbReference type="InterPro" id="IPR013783">
    <property type="entry name" value="Ig-like_fold"/>
</dbReference>
<evidence type="ECO:0000256" key="7">
    <source>
        <dbReference type="RuleBase" id="RU003918"/>
    </source>
</evidence>
<gene>
    <name evidence="10" type="ORF">C3E80_03485</name>
</gene>
<name>A0A423Y346_9ENTR</name>
<dbReference type="InterPro" id="IPR001829">
    <property type="entry name" value="Pili_assmbl_chaperone_bac"/>
</dbReference>
<dbReference type="SUPFAM" id="SSF49584">
    <property type="entry name" value="Periplasmic chaperone C-domain"/>
    <property type="match status" value="1"/>
</dbReference>
<dbReference type="Pfam" id="PF00345">
    <property type="entry name" value="PapD_N"/>
    <property type="match status" value="1"/>
</dbReference>
<dbReference type="AlphaFoldDB" id="A0A423Y346"/>
<comment type="subcellular location">
    <subcellularLocation>
        <location evidence="1 7">Periplasm</location>
    </subcellularLocation>
</comment>
<organism evidence="10 11">
    <name type="scientific">Cronobacter malonaticus</name>
    <dbReference type="NCBI Taxonomy" id="413503"/>
    <lineage>
        <taxon>Bacteria</taxon>
        <taxon>Pseudomonadati</taxon>
        <taxon>Pseudomonadota</taxon>
        <taxon>Gammaproteobacteria</taxon>
        <taxon>Enterobacterales</taxon>
        <taxon>Enterobacteriaceae</taxon>
        <taxon>Cronobacter</taxon>
    </lineage>
</organism>
<dbReference type="InterPro" id="IPR016147">
    <property type="entry name" value="Pili_assmbl_chaperone_N"/>
</dbReference>
<keyword evidence="4" id="KW-0732">Signal</keyword>
<evidence type="ECO:0000313" key="11">
    <source>
        <dbReference type="Proteomes" id="UP000285793"/>
    </source>
</evidence>
<keyword evidence="3" id="KW-1029">Fimbrium biogenesis</keyword>
<reference evidence="10 11" key="1">
    <citation type="journal article" date="2018" name="Front. Microbiol.">
        <title>An Investigation of an Acute Gastroenteritis Outbreak: Cronobacter sakazakii, a Potential Cause of Food-Borne Illness.</title>
        <authorList>
            <person name="Yong W."/>
            <person name="Guo B."/>
            <person name="Shi X."/>
            <person name="Cheng T."/>
            <person name="Chen M."/>
            <person name="Jiang X."/>
            <person name="Ye Y."/>
            <person name="Wang J."/>
            <person name="Xie G."/>
            <person name="Ding J."/>
        </authorList>
    </citation>
    <scope>NUCLEOTIDE SEQUENCE [LARGE SCALE GENOMIC DNA]</scope>
    <source>
        <strain evidence="10 11">S1</strain>
    </source>
</reference>
<evidence type="ECO:0000259" key="8">
    <source>
        <dbReference type="Pfam" id="PF00345"/>
    </source>
</evidence>
<protein>
    <submittedName>
        <fullName evidence="10">Molecular chaperone</fullName>
    </submittedName>
</protein>
<dbReference type="GO" id="GO:0030288">
    <property type="term" value="C:outer membrane-bounded periplasmic space"/>
    <property type="evidence" value="ECO:0007669"/>
    <property type="project" value="InterPro"/>
</dbReference>
<keyword evidence="6 7" id="KW-0143">Chaperone</keyword>
<evidence type="ECO:0000256" key="3">
    <source>
        <dbReference type="ARBA" id="ARBA00022558"/>
    </source>
</evidence>
<dbReference type="InterPro" id="IPR008962">
    <property type="entry name" value="PapD-like_sf"/>
</dbReference>
<evidence type="ECO:0000313" key="10">
    <source>
        <dbReference type="EMBL" id="ROW64133.1"/>
    </source>
</evidence>
<evidence type="ECO:0000256" key="2">
    <source>
        <dbReference type="ARBA" id="ARBA00007399"/>
    </source>
</evidence>
<dbReference type="InterPro" id="IPR016148">
    <property type="entry name" value="Pili_assmbl_chaperone_C"/>
</dbReference>
<keyword evidence="5" id="KW-0574">Periplasm</keyword>
<evidence type="ECO:0000256" key="4">
    <source>
        <dbReference type="ARBA" id="ARBA00022729"/>
    </source>
</evidence>
<dbReference type="GO" id="GO:0071555">
    <property type="term" value="P:cell wall organization"/>
    <property type="evidence" value="ECO:0007669"/>
    <property type="project" value="InterPro"/>
</dbReference>
<dbReference type="Pfam" id="PF02753">
    <property type="entry name" value="PapD_C"/>
    <property type="match status" value="1"/>
</dbReference>
<sequence length="229" mass="25403">MRATGRIILRFNIFLLLILMVNNATAGGIVVGGTRVIYEGNKQEAALSVKNNSAESPFLLQSWVDNGDGKTRGPFMVTPPLFRIEPQEDHDLRITKTGSLPEDRESLFYLNIRAIPPSSPEAINTLKLVVKTRIKLFYRPQMLIADAQAAYKHLTFHLAGGQLVAENPTPLYVVFDSLKVGATRIESADMLAPFASQHFTLPASETGREVSWRVINDYGGVTKPETRHL</sequence>
<evidence type="ECO:0000256" key="5">
    <source>
        <dbReference type="ARBA" id="ARBA00022764"/>
    </source>
</evidence>
<dbReference type="PRINTS" id="PR00969">
    <property type="entry name" value="CHAPERONPILI"/>
</dbReference>
<dbReference type="PANTHER" id="PTHR30251:SF11">
    <property type="entry name" value="CHAPERONE PROTEIN FIMC-RELATED"/>
    <property type="match status" value="1"/>
</dbReference>
<feature type="domain" description="Pili assembly chaperone N-terminal" evidence="8">
    <location>
        <begin position="28"/>
        <end position="143"/>
    </location>
</feature>
<dbReference type="InterPro" id="IPR018046">
    <property type="entry name" value="Pili_assmbl_chaperone_CS"/>
</dbReference>
<dbReference type="InterPro" id="IPR050643">
    <property type="entry name" value="Periplasmic_pilus_chap"/>
</dbReference>
<dbReference type="RefSeq" id="WP_007792435.1">
    <property type="nucleotide sequence ID" value="NZ_CP166005.1"/>
</dbReference>
<evidence type="ECO:0000256" key="6">
    <source>
        <dbReference type="ARBA" id="ARBA00023186"/>
    </source>
</evidence>
<dbReference type="InterPro" id="IPR036316">
    <property type="entry name" value="Pili_assmbl_chap_C_dom_sf"/>
</dbReference>
<comment type="caution">
    <text evidence="10">The sequence shown here is derived from an EMBL/GenBank/DDBJ whole genome shotgun (WGS) entry which is preliminary data.</text>
</comment>
<evidence type="ECO:0000259" key="9">
    <source>
        <dbReference type="Pfam" id="PF02753"/>
    </source>
</evidence>
<dbReference type="PANTHER" id="PTHR30251">
    <property type="entry name" value="PILUS ASSEMBLY CHAPERONE"/>
    <property type="match status" value="1"/>
</dbReference>
<feature type="domain" description="Pili assembly chaperone C-terminal" evidence="9">
    <location>
        <begin position="166"/>
        <end position="222"/>
    </location>
</feature>
<dbReference type="Proteomes" id="UP000285793">
    <property type="component" value="Unassembled WGS sequence"/>
</dbReference>
<accession>A0A423Y346</accession>
<dbReference type="Gene3D" id="2.60.40.10">
    <property type="entry name" value="Immunoglobulins"/>
    <property type="match status" value="2"/>
</dbReference>